<sequence length="181" mass="20212">MKKNKSIIYILSVFIIGLILGGIVVNFISKNEGKNDIVVNNNLLSNNKLNNSEIRDNNHKVDASMYSFETTDKNVISRELKGEYLDKLVTIAVNQEEFSINLIGIDSKSEVVLINPTTGDMIPLKYDNEKFSTKTSLEKDITYGVIINYKLSGSIRVVEDLNSIDAEQLFRDALISMGCGL</sequence>
<accession>A0A1M5X792</accession>
<organism evidence="2 3">
    <name type="scientific">Clostridium collagenovorans DSM 3089</name>
    <dbReference type="NCBI Taxonomy" id="1121306"/>
    <lineage>
        <taxon>Bacteria</taxon>
        <taxon>Bacillati</taxon>
        <taxon>Bacillota</taxon>
        <taxon>Clostridia</taxon>
        <taxon>Eubacteriales</taxon>
        <taxon>Clostridiaceae</taxon>
        <taxon>Clostridium</taxon>
    </lineage>
</organism>
<proteinExistence type="predicted"/>
<keyword evidence="1" id="KW-0812">Transmembrane</keyword>
<dbReference type="Proteomes" id="UP000184526">
    <property type="component" value="Unassembled WGS sequence"/>
</dbReference>
<reference evidence="2 3" key="1">
    <citation type="submission" date="2016-11" db="EMBL/GenBank/DDBJ databases">
        <authorList>
            <person name="Jaros S."/>
            <person name="Januszkiewicz K."/>
            <person name="Wedrychowicz H."/>
        </authorList>
    </citation>
    <scope>NUCLEOTIDE SEQUENCE [LARGE SCALE GENOMIC DNA]</scope>
    <source>
        <strain evidence="2 3">DSM 3089</strain>
    </source>
</reference>
<protein>
    <submittedName>
        <fullName evidence="2">Uncharacterized protein</fullName>
    </submittedName>
</protein>
<dbReference type="EMBL" id="FQXP01000007">
    <property type="protein sequence ID" value="SHH95659.1"/>
    <property type="molecule type" value="Genomic_DNA"/>
</dbReference>
<evidence type="ECO:0000313" key="2">
    <source>
        <dbReference type="EMBL" id="SHH95659.1"/>
    </source>
</evidence>
<keyword evidence="3" id="KW-1185">Reference proteome</keyword>
<dbReference type="AlphaFoldDB" id="A0A1M5X792"/>
<name>A0A1M5X792_9CLOT</name>
<dbReference type="RefSeq" id="WP_072831939.1">
    <property type="nucleotide sequence ID" value="NZ_FQXP01000007.1"/>
</dbReference>
<dbReference type="OrthoDB" id="1925024at2"/>
<gene>
    <name evidence="2" type="ORF">SAMN02745196_02068</name>
</gene>
<keyword evidence="1" id="KW-1133">Transmembrane helix</keyword>
<keyword evidence="1" id="KW-0472">Membrane</keyword>
<feature type="transmembrane region" description="Helical" evidence="1">
    <location>
        <begin position="7"/>
        <end position="28"/>
    </location>
</feature>
<dbReference type="STRING" id="1121306.SAMN02745196_02068"/>
<evidence type="ECO:0000256" key="1">
    <source>
        <dbReference type="SAM" id="Phobius"/>
    </source>
</evidence>
<evidence type="ECO:0000313" key="3">
    <source>
        <dbReference type="Proteomes" id="UP000184526"/>
    </source>
</evidence>